<dbReference type="Pfam" id="PF04185">
    <property type="entry name" value="Phosphoesterase"/>
    <property type="match status" value="1"/>
</dbReference>
<evidence type="ECO:0000256" key="3">
    <source>
        <dbReference type="SAM" id="SignalP"/>
    </source>
</evidence>
<keyword evidence="3" id="KW-0732">Signal</keyword>
<feature type="compositionally biased region" description="Basic and acidic residues" evidence="2">
    <location>
        <begin position="517"/>
        <end position="534"/>
    </location>
</feature>
<feature type="region of interest" description="Disordered" evidence="2">
    <location>
        <begin position="479"/>
        <end position="534"/>
    </location>
</feature>
<protein>
    <recommendedName>
        <fullName evidence="6">Phospholipase C</fullName>
    </recommendedName>
</protein>
<dbReference type="PANTHER" id="PTHR31956">
    <property type="entry name" value="NON-SPECIFIC PHOSPHOLIPASE C4-RELATED"/>
    <property type="match status" value="1"/>
</dbReference>
<dbReference type="Gene3D" id="3.40.720.10">
    <property type="entry name" value="Alkaline Phosphatase, subunit A"/>
    <property type="match status" value="2"/>
</dbReference>
<gene>
    <name evidence="4" type="ORF">AB1Y20_001613</name>
</gene>
<name>A0AB34K890_PRYPA</name>
<feature type="signal peptide" evidence="3">
    <location>
        <begin position="1"/>
        <end position="19"/>
    </location>
</feature>
<evidence type="ECO:0000313" key="5">
    <source>
        <dbReference type="Proteomes" id="UP001515480"/>
    </source>
</evidence>
<dbReference type="EMBL" id="JBGBPQ010000001">
    <property type="protein sequence ID" value="KAL1530714.1"/>
    <property type="molecule type" value="Genomic_DNA"/>
</dbReference>
<accession>A0AB34K890</accession>
<dbReference type="PANTHER" id="PTHR31956:SF1">
    <property type="entry name" value="NON-SPECIFIC PHOSPHOLIPASE C1"/>
    <property type="match status" value="1"/>
</dbReference>
<evidence type="ECO:0000256" key="1">
    <source>
        <dbReference type="ARBA" id="ARBA00022801"/>
    </source>
</evidence>
<dbReference type="Proteomes" id="UP001515480">
    <property type="component" value="Unassembled WGS sequence"/>
</dbReference>
<proteinExistence type="predicted"/>
<feature type="chain" id="PRO_5044225295" description="Phospholipase C" evidence="3">
    <location>
        <begin position="20"/>
        <end position="587"/>
    </location>
</feature>
<dbReference type="InterPro" id="IPR017850">
    <property type="entry name" value="Alkaline_phosphatase_core_sf"/>
</dbReference>
<reference evidence="4 5" key="1">
    <citation type="journal article" date="2024" name="Science">
        <title>Giant polyketide synthase enzymes in the biosynthesis of giant marine polyether toxins.</title>
        <authorList>
            <person name="Fallon T.R."/>
            <person name="Shende V.V."/>
            <person name="Wierzbicki I.H."/>
            <person name="Pendleton A.L."/>
            <person name="Watervoot N.F."/>
            <person name="Auber R.P."/>
            <person name="Gonzalez D.J."/>
            <person name="Wisecaver J.H."/>
            <person name="Moore B.S."/>
        </authorList>
    </citation>
    <scope>NUCLEOTIDE SEQUENCE [LARGE SCALE GENOMIC DNA]</scope>
    <source>
        <strain evidence="4 5">12B1</strain>
    </source>
</reference>
<dbReference type="GO" id="GO:0009395">
    <property type="term" value="P:phospholipid catabolic process"/>
    <property type="evidence" value="ECO:0007669"/>
    <property type="project" value="TreeGrafter"/>
</dbReference>
<dbReference type="InterPro" id="IPR007312">
    <property type="entry name" value="Phosphoesterase"/>
</dbReference>
<keyword evidence="1" id="KW-0378">Hydrolase</keyword>
<feature type="compositionally biased region" description="Pro residues" evidence="2">
    <location>
        <begin position="486"/>
        <end position="501"/>
    </location>
</feature>
<evidence type="ECO:0008006" key="6">
    <source>
        <dbReference type="Google" id="ProtNLM"/>
    </source>
</evidence>
<dbReference type="GO" id="GO:0042578">
    <property type="term" value="F:phosphoric ester hydrolase activity"/>
    <property type="evidence" value="ECO:0007669"/>
    <property type="project" value="UniProtKB-ARBA"/>
</dbReference>
<dbReference type="AlphaFoldDB" id="A0AB34K890"/>
<evidence type="ECO:0000313" key="4">
    <source>
        <dbReference type="EMBL" id="KAL1530714.1"/>
    </source>
</evidence>
<keyword evidence="5" id="KW-1185">Reference proteome</keyword>
<organism evidence="4 5">
    <name type="scientific">Prymnesium parvum</name>
    <name type="common">Toxic golden alga</name>
    <dbReference type="NCBI Taxonomy" id="97485"/>
    <lineage>
        <taxon>Eukaryota</taxon>
        <taxon>Haptista</taxon>
        <taxon>Haptophyta</taxon>
        <taxon>Prymnesiophyceae</taxon>
        <taxon>Prymnesiales</taxon>
        <taxon>Prymnesiaceae</taxon>
        <taxon>Prymnesium</taxon>
    </lineage>
</organism>
<sequence>MAAWRRGVLLVALVAQAAAINRAARPNDDDDDEDDGMDQFEKLNHQLFKLTPEQSRQRFGSRVPRFPTPPRQDKVDHFVVLYMENHAADNMFGCMGLPGFDGIEGGHTLPKDPTDPSKGVFNVTCGTAPYQCSGGPAYDTFAGKFAPDGNPHSYPYSPQSDKWSALHGASEGGTAVRMFSPEQIPIKAALARQFGVFNKLYTAVPSASSPNHLFTQSATSCRMQCNGLYNDCGGPNVSFPQPTIYDSLREHNVSFAMFMNSTCGLDGKPCHGEDPITDDSPSAISTPDVAMEGVARYKDRFFSQEVFYARAANGTLPAFSWVHPPIQACDHPCHDIAKGERLLKDVYEALRASPKWNRTLLFVAYDDAGGYYDHVVPPYEGVPADESACNVPGTHPKCGEPFDFRRLGLRTSAMLISPWVRKGAVFQEPQRGPSPTSQFELSSVPATVKTLFNLTSFLTKRDAWAGSFDELLLDTPRDEADMPLHLPTPPDPASPWDPPPGQRAAHARRAAGAQPIDRVDRHCSSVHGTEESPCRSRVLPNLKQKRNVRLLSQLMGKPLPDVDSMSWHDAERFIQTHWRQWMERDEL</sequence>
<comment type="caution">
    <text evidence="4">The sequence shown here is derived from an EMBL/GenBank/DDBJ whole genome shotgun (WGS) entry which is preliminary data.</text>
</comment>
<evidence type="ECO:0000256" key="2">
    <source>
        <dbReference type="SAM" id="MobiDB-lite"/>
    </source>
</evidence>